<proteinExistence type="predicted"/>
<name>A0A8H7USH2_9FUNG</name>
<feature type="compositionally biased region" description="Basic residues" evidence="1">
    <location>
        <begin position="150"/>
        <end position="169"/>
    </location>
</feature>
<feature type="region of interest" description="Disordered" evidence="1">
    <location>
        <begin position="147"/>
        <end position="182"/>
    </location>
</feature>
<evidence type="ECO:0000313" key="3">
    <source>
        <dbReference type="Proteomes" id="UP000650833"/>
    </source>
</evidence>
<sequence>MLITQIKDVNTTLLGNVIQNESLEGISLCGLDPNRNQMLDASYGDGKNPHQIRRCSTKEYYIYTGSKRHKKREKERMIAEGIDLALINTPTAKSVNLSTYLQYINYLLRHFQNILEFNGSSTAESRFHLYQGRQRATQEMENILINSGKKYNKSKRKNTKKNRKNNKNKKIPEAKDDRQATPQDIKANKILKTKEIPISQREAIYNFFWKWHVWCNWSTLATAEVQKEVW</sequence>
<dbReference type="AlphaFoldDB" id="A0A8H7USH2"/>
<organism evidence="2 3">
    <name type="scientific">Mucor plumbeus</name>
    <dbReference type="NCBI Taxonomy" id="97098"/>
    <lineage>
        <taxon>Eukaryota</taxon>
        <taxon>Fungi</taxon>
        <taxon>Fungi incertae sedis</taxon>
        <taxon>Mucoromycota</taxon>
        <taxon>Mucoromycotina</taxon>
        <taxon>Mucoromycetes</taxon>
        <taxon>Mucorales</taxon>
        <taxon>Mucorineae</taxon>
        <taxon>Mucoraceae</taxon>
        <taxon>Mucor</taxon>
    </lineage>
</organism>
<evidence type="ECO:0000313" key="2">
    <source>
        <dbReference type="EMBL" id="KAG2192472.1"/>
    </source>
</evidence>
<evidence type="ECO:0000256" key="1">
    <source>
        <dbReference type="SAM" id="MobiDB-lite"/>
    </source>
</evidence>
<dbReference type="OrthoDB" id="2237019at2759"/>
<dbReference type="Proteomes" id="UP000650833">
    <property type="component" value="Unassembled WGS sequence"/>
</dbReference>
<accession>A0A8H7USH2</accession>
<reference evidence="2" key="1">
    <citation type="submission" date="2020-12" db="EMBL/GenBank/DDBJ databases">
        <title>Metabolic potential, ecology and presence of endohyphal bacteria is reflected in genomic diversity of Mucoromycotina.</title>
        <authorList>
            <person name="Muszewska A."/>
            <person name="Okrasinska A."/>
            <person name="Steczkiewicz K."/>
            <person name="Drgas O."/>
            <person name="Orlowska M."/>
            <person name="Perlinska-Lenart U."/>
            <person name="Aleksandrzak-Piekarczyk T."/>
            <person name="Szatraj K."/>
            <person name="Zielenkiewicz U."/>
            <person name="Pilsyk S."/>
            <person name="Malc E."/>
            <person name="Mieczkowski P."/>
            <person name="Kruszewska J.S."/>
            <person name="Biernat P."/>
            <person name="Pawlowska J."/>
        </authorList>
    </citation>
    <scope>NUCLEOTIDE SEQUENCE</scope>
    <source>
        <strain evidence="2">CBS 226.32</strain>
    </source>
</reference>
<feature type="compositionally biased region" description="Basic and acidic residues" evidence="1">
    <location>
        <begin position="170"/>
        <end position="179"/>
    </location>
</feature>
<protein>
    <submittedName>
        <fullName evidence="2">Uncharacterized protein</fullName>
    </submittedName>
</protein>
<comment type="caution">
    <text evidence="2">The sequence shown here is derived from an EMBL/GenBank/DDBJ whole genome shotgun (WGS) entry which is preliminary data.</text>
</comment>
<keyword evidence="3" id="KW-1185">Reference proteome</keyword>
<gene>
    <name evidence="2" type="ORF">INT46_004475</name>
</gene>
<dbReference type="EMBL" id="JAEPRC010000722">
    <property type="protein sequence ID" value="KAG2192472.1"/>
    <property type="molecule type" value="Genomic_DNA"/>
</dbReference>